<dbReference type="GO" id="GO:0003964">
    <property type="term" value="F:RNA-directed DNA polymerase activity"/>
    <property type="evidence" value="ECO:0007669"/>
    <property type="project" value="UniProtKB-KW"/>
</dbReference>
<dbReference type="Proteomes" id="UP000554482">
    <property type="component" value="Unassembled WGS sequence"/>
</dbReference>
<dbReference type="GO" id="GO:0004523">
    <property type="term" value="F:RNA-DNA hybrid ribonuclease activity"/>
    <property type="evidence" value="ECO:0007669"/>
    <property type="project" value="InterPro"/>
</dbReference>
<comment type="caution">
    <text evidence="3">The sequence shown here is derived from an EMBL/GenBank/DDBJ whole genome shotgun (WGS) entry which is preliminary data.</text>
</comment>
<keyword evidence="4" id="KW-1185">Reference proteome</keyword>
<organism evidence="3 4">
    <name type="scientific">Thalictrum thalictroides</name>
    <name type="common">Rue-anemone</name>
    <name type="synonym">Anemone thalictroides</name>
    <dbReference type="NCBI Taxonomy" id="46969"/>
    <lineage>
        <taxon>Eukaryota</taxon>
        <taxon>Viridiplantae</taxon>
        <taxon>Streptophyta</taxon>
        <taxon>Embryophyta</taxon>
        <taxon>Tracheophyta</taxon>
        <taxon>Spermatophyta</taxon>
        <taxon>Magnoliopsida</taxon>
        <taxon>Ranunculales</taxon>
        <taxon>Ranunculaceae</taxon>
        <taxon>Thalictroideae</taxon>
        <taxon>Thalictrum</taxon>
    </lineage>
</organism>
<dbReference type="OrthoDB" id="1937528at2759"/>
<dbReference type="EMBL" id="JABWDY010025221">
    <property type="protein sequence ID" value="KAF5189612.1"/>
    <property type="molecule type" value="Genomic_DNA"/>
</dbReference>
<feature type="domain" description="Reverse transcriptase" evidence="1">
    <location>
        <begin position="1"/>
        <end position="211"/>
    </location>
</feature>
<dbReference type="InterPro" id="IPR043502">
    <property type="entry name" value="DNA/RNA_pol_sf"/>
</dbReference>
<proteinExistence type="predicted"/>
<feature type="non-terminal residue" evidence="3">
    <location>
        <position position="725"/>
    </location>
</feature>
<dbReference type="PANTHER" id="PTHR33481:SF1">
    <property type="entry name" value="ENDONUCLEASE_EXONUCLEASE_PHOSPHATASE DOMAIN-CONTAINING PROTEIN-RELATED"/>
    <property type="match status" value="1"/>
</dbReference>
<evidence type="ECO:0000313" key="4">
    <source>
        <dbReference type="Proteomes" id="UP000554482"/>
    </source>
</evidence>
<dbReference type="Pfam" id="PF00075">
    <property type="entry name" value="RNase_H"/>
    <property type="match status" value="1"/>
</dbReference>
<dbReference type="InterPro" id="IPR036397">
    <property type="entry name" value="RNaseH_sf"/>
</dbReference>
<dbReference type="Pfam" id="PF00078">
    <property type="entry name" value="RVT_1"/>
    <property type="match status" value="1"/>
</dbReference>
<dbReference type="GO" id="GO:0003676">
    <property type="term" value="F:nucleic acid binding"/>
    <property type="evidence" value="ECO:0007669"/>
    <property type="project" value="InterPro"/>
</dbReference>
<gene>
    <name evidence="3" type="ORF">FRX31_020801</name>
</gene>
<accession>A0A7J6VZ32</accession>
<evidence type="ECO:0000259" key="2">
    <source>
        <dbReference type="PROSITE" id="PS50879"/>
    </source>
</evidence>
<keyword evidence="3" id="KW-0808">Transferase</keyword>
<feature type="domain" description="RNase H type-1" evidence="2">
    <location>
        <begin position="410"/>
        <end position="549"/>
    </location>
</feature>
<sequence length="725" mass="82732">TTNLLDDSQIGGRLKKSAVDATLLLTNEIQTNKTHNLLTSTLFLDVKGAFDHVAKNQLLGILKEHGLPINLISWIAAFLSDRELRLAFDGQCETFSKIETGIPQGSPVSPILFLIYIKNLFQSRAVRFISYMDDICIIASSKSIRKNIKILEREASHIYALGTNNAIDFDLAKTELVHFSRSKDAKKGTMTLPNGDILSPNTLVRWLGIWFDPLLSFSQHIAIRTTQATKAFYRLARLANTERGLSPSALRQIYLACVTSVSDYGSVVWWKGQNTVVNHLQKLQNKALRKILGAFRTSPVLPMEAEAALAPPQVRLNVSIGQYALRLHQLSKNHPVNIELAKIELSRKPSQLERIKRSSLHVYDAQTIEKIKHFQFPPWQHPPQFQCHINHDSKEEATRAHLTEIDQLKNSNTTLIYTDASIMEESQGVGVGIHARNLSTRKNESFSVNIGPETLVFDGELEGITQGLEYIARVAKKGHSFRVYADNQASITRLNHFSDKPGQWRQLRAIKATQSIRQTGAEVTICWVPAHMNIPGNEQVDKEAKVASLLPPQVDQSSFAWIKQRLKEDRDQMWRTYLQKQEQKKYTTKSSYSQKFQWKINASLAVPRNTKRSIASAFYQLKLGHGYNRAYLHKFGHSHHRKCECGKIETPEHLLLSCKIYHNERKVLRKDLNFNILTLKSLLHTQRGIEKTVRFIEKTNIGTRKWHLERLESEQEMEGEDFEFH</sequence>
<dbReference type="InterPro" id="IPR012337">
    <property type="entry name" value="RNaseH-like_sf"/>
</dbReference>
<evidence type="ECO:0000259" key="1">
    <source>
        <dbReference type="PROSITE" id="PS50878"/>
    </source>
</evidence>
<evidence type="ECO:0000313" key="3">
    <source>
        <dbReference type="EMBL" id="KAF5189612.1"/>
    </source>
</evidence>
<keyword evidence="3" id="KW-0548">Nucleotidyltransferase</keyword>
<dbReference type="InterPro" id="IPR000477">
    <property type="entry name" value="RT_dom"/>
</dbReference>
<dbReference type="Gene3D" id="3.30.420.10">
    <property type="entry name" value="Ribonuclease H-like superfamily/Ribonuclease H"/>
    <property type="match status" value="1"/>
</dbReference>
<dbReference type="PANTHER" id="PTHR33481">
    <property type="entry name" value="REVERSE TRANSCRIPTASE"/>
    <property type="match status" value="1"/>
</dbReference>
<name>A0A7J6VZ32_THATH</name>
<dbReference type="CDD" id="cd09276">
    <property type="entry name" value="Rnase_HI_RT_non_LTR"/>
    <property type="match status" value="1"/>
</dbReference>
<dbReference type="PROSITE" id="PS50879">
    <property type="entry name" value="RNASE_H_1"/>
    <property type="match status" value="1"/>
</dbReference>
<reference evidence="3 4" key="1">
    <citation type="submission" date="2020-06" db="EMBL/GenBank/DDBJ databases">
        <title>Transcriptomic and genomic resources for Thalictrum thalictroides and T. hernandezii: Facilitating candidate gene discovery in an emerging model plant lineage.</title>
        <authorList>
            <person name="Arias T."/>
            <person name="Riano-Pachon D.M."/>
            <person name="Di Stilio V.S."/>
        </authorList>
    </citation>
    <scope>NUCLEOTIDE SEQUENCE [LARGE SCALE GENOMIC DNA]</scope>
    <source>
        <strain evidence="4">cv. WT478/WT964</strain>
        <tissue evidence="3">Leaves</tissue>
    </source>
</reference>
<dbReference type="SUPFAM" id="SSF56672">
    <property type="entry name" value="DNA/RNA polymerases"/>
    <property type="match status" value="1"/>
</dbReference>
<dbReference type="AlphaFoldDB" id="A0A7J6VZ32"/>
<protein>
    <submittedName>
        <fullName evidence="3">Reverse transcriptase</fullName>
    </submittedName>
</protein>
<keyword evidence="3" id="KW-0695">RNA-directed DNA polymerase</keyword>
<dbReference type="PROSITE" id="PS50878">
    <property type="entry name" value="RT_POL"/>
    <property type="match status" value="1"/>
</dbReference>
<dbReference type="InterPro" id="IPR002156">
    <property type="entry name" value="RNaseH_domain"/>
</dbReference>
<feature type="non-terminal residue" evidence="3">
    <location>
        <position position="1"/>
    </location>
</feature>
<dbReference type="SUPFAM" id="SSF53098">
    <property type="entry name" value="Ribonuclease H-like"/>
    <property type="match status" value="1"/>
</dbReference>